<sequence>MGVIIVSVVLMITLYLLLTLSKRQQGIIFASDINDLPLSQVFGYLYLPTILAVIYSFVWSWIDLDAKRLEPYYQLSKDGGASAEDSLLLHYPFDFVAAVPLKAMKRGHWPVFFASTATVFVFWGQQSGFTSVYAQSVYNIAWLNETPPAFMTRDYVLAPFGPKMPLSSVEQSETWTAPTQLYSLDVECEVAVLNLTNNCYTNSKGCSYDLNGQSVSPVTNATDYTGILAGYSTDAGNANFYLEGSCPPGLNQSFFVTWSERLNTTDIHGYVALNTTALYCEPTYYRQQVNATVAPPQMTVLNAVPVGPKTSMPADMLNKGSFEEALSSTQNRFETRGDYPDSRWPDQSQRLFDWSPKFDQFWPDQRIRDFGIAVHRRSPDDYLDQSILQETYQAAYRLLFTRHMSDILKADLNPGSMRLGERSYTTQSVVVVPAFVYVVEGLLGAVIVSTLVLLYLSVTRHRKLSFNPANIASMMSLVADSSPVLAILSDKDRVSEQLLHRNLRDATFRLLRDDQSGSCHLELAQGMVHPTTRPENTMEQEYGPVRGVRPFEHRMQTGLMLLTLQIGILTMLAVLKAKIVRSNGLSLPTSNQFVRQLLENYLPMAFGTFIEPVWVVLNRLMCVLQPFEDLRRGKSTAARSMTIDYTSLPPQLVIWKALRARHILLGAICAMALLANVLAVALQGLFYESSVSIPYSTTFASLYVPKLDGRSLRIASPSHAYVVSDHFNLALSNLTAGTSMPPWADDELFYMPFKSASDPDDIWLRRATTRAFGATLDCVPLLPNKSSPSLFNTEPTFPCQLSAGIAEGAPGGLGFSGSPKGRVAFETIWSSGIFNDTKPELSVCQNYIVSGWARANNVSEARWGAPTPDSRNNEFQQNATIHDIQQTWIACRPRIVIGLADVTVDNTGRVITAHPLNGSSTAADPFFESNADTFLSQVIPLFVWNGNFTWHDDSFPSDITNYLISKQMNSSSFLDPSLPPPSFDETATALRLFYSKVFAIILGTNMDRILEPAVNASLPGYTIKPETRIFMSEPMFVISESIMALYIAVTVIVYVRRPWRILPRLPTTIASVVAYFAASQAVVDLESTAAMSVGERNKFVQAMDHRFGFVSYIGTDQKAHVGTEKAPFFVALKKGDLR</sequence>
<proteinExistence type="predicted"/>
<name>A0A4U0WDE0_9PEZI</name>
<feature type="transmembrane region" description="Helical" evidence="1">
    <location>
        <begin position="434"/>
        <end position="456"/>
    </location>
</feature>
<protein>
    <submittedName>
        <fullName evidence="2">Uncharacterized protein</fullName>
    </submittedName>
</protein>
<keyword evidence="1" id="KW-0472">Membrane</keyword>
<dbReference type="PANTHER" id="PTHR37544">
    <property type="entry name" value="SPRAY-RELATED"/>
    <property type="match status" value="1"/>
</dbReference>
<evidence type="ECO:0000313" key="3">
    <source>
        <dbReference type="Proteomes" id="UP000308768"/>
    </source>
</evidence>
<organism evidence="2 3">
    <name type="scientific">Cryomyces minteri</name>
    <dbReference type="NCBI Taxonomy" id="331657"/>
    <lineage>
        <taxon>Eukaryota</taxon>
        <taxon>Fungi</taxon>
        <taxon>Dikarya</taxon>
        <taxon>Ascomycota</taxon>
        <taxon>Pezizomycotina</taxon>
        <taxon>Dothideomycetes</taxon>
        <taxon>Dothideomycetes incertae sedis</taxon>
        <taxon>Cryomyces</taxon>
    </lineage>
</organism>
<dbReference type="Pfam" id="PF11915">
    <property type="entry name" value="DUF3433"/>
    <property type="match status" value="2"/>
</dbReference>
<accession>A0A4U0WDE0</accession>
<feature type="transmembrane region" description="Helical" evidence="1">
    <location>
        <begin position="663"/>
        <end position="687"/>
    </location>
</feature>
<keyword evidence="3" id="KW-1185">Reference proteome</keyword>
<feature type="transmembrane region" description="Helical" evidence="1">
    <location>
        <begin position="1035"/>
        <end position="1055"/>
    </location>
</feature>
<dbReference type="Proteomes" id="UP000308768">
    <property type="component" value="Unassembled WGS sequence"/>
</dbReference>
<dbReference type="OrthoDB" id="3248909at2759"/>
<comment type="caution">
    <text evidence="2">The sequence shown here is derived from an EMBL/GenBank/DDBJ whole genome shotgun (WGS) entry which is preliminary data.</text>
</comment>
<keyword evidence="1" id="KW-0812">Transmembrane</keyword>
<keyword evidence="1" id="KW-1133">Transmembrane helix</keyword>
<reference evidence="2 3" key="1">
    <citation type="submission" date="2017-03" db="EMBL/GenBank/DDBJ databases">
        <title>Genomes of endolithic fungi from Antarctica.</title>
        <authorList>
            <person name="Coleine C."/>
            <person name="Masonjones S."/>
            <person name="Stajich J.E."/>
        </authorList>
    </citation>
    <scope>NUCLEOTIDE SEQUENCE [LARGE SCALE GENOMIC DNA]</scope>
    <source>
        <strain evidence="2 3">CCFEE 5187</strain>
    </source>
</reference>
<evidence type="ECO:0000313" key="2">
    <source>
        <dbReference type="EMBL" id="TKA60724.1"/>
    </source>
</evidence>
<dbReference type="EMBL" id="NAJN01001872">
    <property type="protein sequence ID" value="TKA60724.1"/>
    <property type="molecule type" value="Genomic_DNA"/>
</dbReference>
<dbReference type="STRING" id="331657.A0A4U0WDE0"/>
<feature type="transmembrane region" description="Helical" evidence="1">
    <location>
        <begin position="42"/>
        <end position="62"/>
    </location>
</feature>
<dbReference type="PANTHER" id="PTHR37544:SF3">
    <property type="entry name" value="SPRAY"/>
    <property type="match status" value="1"/>
</dbReference>
<feature type="transmembrane region" description="Helical" evidence="1">
    <location>
        <begin position="559"/>
        <end position="581"/>
    </location>
</feature>
<dbReference type="InterPro" id="IPR021840">
    <property type="entry name" value="DUF3433"/>
</dbReference>
<dbReference type="AlphaFoldDB" id="A0A4U0WDE0"/>
<evidence type="ECO:0000256" key="1">
    <source>
        <dbReference type="SAM" id="Phobius"/>
    </source>
</evidence>
<feature type="transmembrane region" description="Helical" evidence="1">
    <location>
        <begin position="601"/>
        <end position="624"/>
    </location>
</feature>
<gene>
    <name evidence="2" type="ORF">B0A49_12565</name>
</gene>